<dbReference type="EMBL" id="WHVB01000007">
    <property type="protein sequence ID" value="KAF8480844.1"/>
    <property type="molecule type" value="Genomic_DNA"/>
</dbReference>
<reference evidence="2" key="1">
    <citation type="submission" date="2019-10" db="EMBL/GenBank/DDBJ databases">
        <authorList>
            <consortium name="DOE Joint Genome Institute"/>
            <person name="Kuo A."/>
            <person name="Miyauchi S."/>
            <person name="Kiss E."/>
            <person name="Drula E."/>
            <person name="Kohler A."/>
            <person name="Sanchez-Garcia M."/>
            <person name="Andreopoulos B."/>
            <person name="Barry K.W."/>
            <person name="Bonito G."/>
            <person name="Buee M."/>
            <person name="Carver A."/>
            <person name="Chen C."/>
            <person name="Cichocki N."/>
            <person name="Clum A."/>
            <person name="Culley D."/>
            <person name="Crous P.W."/>
            <person name="Fauchery L."/>
            <person name="Girlanda M."/>
            <person name="Hayes R."/>
            <person name="Keri Z."/>
            <person name="LaButti K."/>
            <person name="Lipzen A."/>
            <person name="Lombard V."/>
            <person name="Magnuson J."/>
            <person name="Maillard F."/>
            <person name="Morin E."/>
            <person name="Murat C."/>
            <person name="Nolan M."/>
            <person name="Ohm R."/>
            <person name="Pangilinan J."/>
            <person name="Pereira M."/>
            <person name="Perotto S."/>
            <person name="Peter M."/>
            <person name="Riley R."/>
            <person name="Sitrit Y."/>
            <person name="Stielow B."/>
            <person name="Szollosi G."/>
            <person name="Zifcakova L."/>
            <person name="Stursova M."/>
            <person name="Spatafora J.W."/>
            <person name="Tedersoo L."/>
            <person name="Vaario L.-M."/>
            <person name="Yamada A."/>
            <person name="Yan M."/>
            <person name="Wang P."/>
            <person name="Xu J."/>
            <person name="Bruns T."/>
            <person name="Baldrian P."/>
            <person name="Vilgalys R."/>
            <person name="Henrissat B."/>
            <person name="Grigoriev I.V."/>
            <person name="Hibbett D."/>
            <person name="Nagy L.G."/>
            <person name="Martin F.M."/>
        </authorList>
    </citation>
    <scope>NUCLEOTIDE SEQUENCE</scope>
    <source>
        <strain evidence="2">Prilba</strain>
    </source>
</reference>
<evidence type="ECO:0000313" key="2">
    <source>
        <dbReference type="EMBL" id="KAF8480844.1"/>
    </source>
</evidence>
<feature type="region of interest" description="Disordered" evidence="1">
    <location>
        <begin position="152"/>
        <end position="174"/>
    </location>
</feature>
<accession>A0A9P5MX25</accession>
<organism evidence="2 3">
    <name type="scientific">Russula ochroleuca</name>
    <dbReference type="NCBI Taxonomy" id="152965"/>
    <lineage>
        <taxon>Eukaryota</taxon>
        <taxon>Fungi</taxon>
        <taxon>Dikarya</taxon>
        <taxon>Basidiomycota</taxon>
        <taxon>Agaricomycotina</taxon>
        <taxon>Agaricomycetes</taxon>
        <taxon>Russulales</taxon>
        <taxon>Russulaceae</taxon>
        <taxon>Russula</taxon>
    </lineage>
</organism>
<evidence type="ECO:0000313" key="3">
    <source>
        <dbReference type="Proteomes" id="UP000759537"/>
    </source>
</evidence>
<proteinExistence type="predicted"/>
<name>A0A9P5MX25_9AGAM</name>
<evidence type="ECO:0000256" key="1">
    <source>
        <dbReference type="SAM" id="MobiDB-lite"/>
    </source>
</evidence>
<protein>
    <submittedName>
        <fullName evidence="2">Uncharacterized protein</fullName>
    </submittedName>
</protein>
<reference evidence="2" key="2">
    <citation type="journal article" date="2020" name="Nat. Commun.">
        <title>Large-scale genome sequencing of mycorrhizal fungi provides insights into the early evolution of symbiotic traits.</title>
        <authorList>
            <person name="Miyauchi S."/>
            <person name="Kiss E."/>
            <person name="Kuo A."/>
            <person name="Drula E."/>
            <person name="Kohler A."/>
            <person name="Sanchez-Garcia M."/>
            <person name="Morin E."/>
            <person name="Andreopoulos B."/>
            <person name="Barry K.W."/>
            <person name="Bonito G."/>
            <person name="Buee M."/>
            <person name="Carver A."/>
            <person name="Chen C."/>
            <person name="Cichocki N."/>
            <person name="Clum A."/>
            <person name="Culley D."/>
            <person name="Crous P.W."/>
            <person name="Fauchery L."/>
            <person name="Girlanda M."/>
            <person name="Hayes R.D."/>
            <person name="Keri Z."/>
            <person name="LaButti K."/>
            <person name="Lipzen A."/>
            <person name="Lombard V."/>
            <person name="Magnuson J."/>
            <person name="Maillard F."/>
            <person name="Murat C."/>
            <person name="Nolan M."/>
            <person name="Ohm R.A."/>
            <person name="Pangilinan J."/>
            <person name="Pereira M.F."/>
            <person name="Perotto S."/>
            <person name="Peter M."/>
            <person name="Pfister S."/>
            <person name="Riley R."/>
            <person name="Sitrit Y."/>
            <person name="Stielow J.B."/>
            <person name="Szollosi G."/>
            <person name="Zifcakova L."/>
            <person name="Stursova M."/>
            <person name="Spatafora J.W."/>
            <person name="Tedersoo L."/>
            <person name="Vaario L.M."/>
            <person name="Yamada A."/>
            <person name="Yan M."/>
            <person name="Wang P."/>
            <person name="Xu J."/>
            <person name="Bruns T."/>
            <person name="Baldrian P."/>
            <person name="Vilgalys R."/>
            <person name="Dunand C."/>
            <person name="Henrissat B."/>
            <person name="Grigoriev I.V."/>
            <person name="Hibbett D."/>
            <person name="Nagy L.G."/>
            <person name="Martin F.M."/>
        </authorList>
    </citation>
    <scope>NUCLEOTIDE SEQUENCE</scope>
    <source>
        <strain evidence="2">Prilba</strain>
    </source>
</reference>
<keyword evidence="3" id="KW-1185">Reference proteome</keyword>
<dbReference type="AlphaFoldDB" id="A0A9P5MX25"/>
<comment type="caution">
    <text evidence="2">The sequence shown here is derived from an EMBL/GenBank/DDBJ whole genome shotgun (WGS) entry which is preliminary data.</text>
</comment>
<dbReference type="Proteomes" id="UP000759537">
    <property type="component" value="Unassembled WGS sequence"/>
</dbReference>
<gene>
    <name evidence="2" type="ORF">DFH94DRAFT_736407</name>
</gene>
<sequence length="174" mass="18979">MAHNAVDPPSPRPPAIALPPSQIINAPIGIYGIAYSLSVRDMQDSPPGGWARLLASIYREVLDHLSAWGFESDQSGRSVFQHECTATHAWNTLVTMQEIRRRNLSTVVLHLALFNIPPAHRIILMEGIQLREFFSPNFIATPAGLAEGMGEVPPAPETNGVCRSEFGGGSLNRE</sequence>